<keyword evidence="8 12" id="KW-1133">Transmembrane helix</keyword>
<keyword evidence="9 12" id="KW-0472">Membrane</keyword>
<dbReference type="InterPro" id="IPR022781">
    <property type="entry name" value="Flagellar_biosynth_FliO"/>
</dbReference>
<feature type="transmembrane region" description="Helical" evidence="12">
    <location>
        <begin position="153"/>
        <end position="175"/>
    </location>
</feature>
<evidence type="ECO:0000256" key="6">
    <source>
        <dbReference type="ARBA" id="ARBA00022795"/>
    </source>
</evidence>
<feature type="compositionally biased region" description="Basic and acidic residues" evidence="13">
    <location>
        <begin position="98"/>
        <end position="108"/>
    </location>
</feature>
<dbReference type="EMBL" id="JANUCP010000003">
    <property type="protein sequence ID" value="MCS3919341.1"/>
    <property type="molecule type" value="Genomic_DNA"/>
</dbReference>
<dbReference type="Proteomes" id="UP001204798">
    <property type="component" value="Unassembled WGS sequence"/>
</dbReference>
<protein>
    <recommendedName>
        <fullName evidence="2 12">Flagellar biosynthetic protein FliP</fullName>
    </recommendedName>
</protein>
<dbReference type="PRINTS" id="PR01302">
    <property type="entry name" value="TYPE3IMPPROT"/>
</dbReference>
<dbReference type="InterPro" id="IPR005837">
    <property type="entry name" value="FliP"/>
</dbReference>
<dbReference type="InterPro" id="IPR005838">
    <property type="entry name" value="T3SS_IM_P"/>
</dbReference>
<dbReference type="NCBIfam" id="TIGR01103">
    <property type="entry name" value="fliP"/>
    <property type="match status" value="1"/>
</dbReference>
<gene>
    <name evidence="12" type="primary">fliP</name>
    <name evidence="14" type="ORF">M2350_001754</name>
</gene>
<evidence type="ECO:0000256" key="8">
    <source>
        <dbReference type="ARBA" id="ARBA00022989"/>
    </source>
</evidence>
<comment type="function">
    <text evidence="12">Plays a role in the flagellum-specific transport system.</text>
</comment>
<keyword evidence="14" id="KW-0966">Cell projection</keyword>
<dbReference type="RefSeq" id="WP_259095682.1">
    <property type="nucleotide sequence ID" value="NZ_CP130454.1"/>
</dbReference>
<dbReference type="NCBIfam" id="NF009438">
    <property type="entry name" value="PRK12797.1"/>
    <property type="match status" value="1"/>
</dbReference>
<dbReference type="PANTHER" id="PTHR30587">
    <property type="entry name" value="FLAGELLAR BIOSYNTHETIC PROTEIN FLIP"/>
    <property type="match status" value="1"/>
</dbReference>
<feature type="transmembrane region" description="Helical" evidence="12">
    <location>
        <begin position="338"/>
        <end position="364"/>
    </location>
</feature>
<feature type="transmembrane region" description="Helical" evidence="12">
    <location>
        <begin position="6"/>
        <end position="27"/>
    </location>
</feature>
<comment type="caution">
    <text evidence="14">The sequence shown here is derived from an EMBL/GenBank/DDBJ whole genome shotgun (WGS) entry which is preliminary data.</text>
</comment>
<keyword evidence="11 12" id="KW-1006">Bacterial flagellum protein export</keyword>
<evidence type="ECO:0000256" key="2">
    <source>
        <dbReference type="ARBA" id="ARBA00021714"/>
    </source>
</evidence>
<evidence type="ECO:0000256" key="10">
    <source>
        <dbReference type="ARBA" id="ARBA00023143"/>
    </source>
</evidence>
<feature type="region of interest" description="Disordered" evidence="13">
    <location>
        <begin position="80"/>
        <end position="134"/>
    </location>
</feature>
<evidence type="ECO:0000256" key="7">
    <source>
        <dbReference type="ARBA" id="ARBA00022927"/>
    </source>
</evidence>
<sequence length="397" mass="44131">METVSVVRVIASCAIVCGLAWALGIWLRRLQPIPSSNQRRLRLLEILHLGGGKSLALVAYQNRRFIIALTPQSVQLLTEVSEDTHPSPRTRNGWDGGRGARDETEHVPNADFGVQEDQRDGDARGNSQKDSELSEHNWTLHPMLRRFLSFLHSALRTPNIVLLVPLLLSVFVSFASPQSPVPNPQAQLSLMRESVQILMVLTLIALAPFLLAVMTCFTRIVIVLSLLRVAMGTPQTPPNPVVIGMALFLTLFVMAPTLQEANEKGLQPFLRNEISLEQAVAEGYKPFQRFMLRQVREKDIALFLRIAKLPNPKRPEDVPAYILIPAFVLSEVRTGFEIGFLLAVPFLVLDLVIASVLMGMGMLMVPPMLISLPLKLLLFVLADGWHLLMKGLALSVR</sequence>
<evidence type="ECO:0000313" key="14">
    <source>
        <dbReference type="EMBL" id="MCS3919341.1"/>
    </source>
</evidence>
<evidence type="ECO:0000256" key="1">
    <source>
        <dbReference type="ARBA" id="ARBA00006257"/>
    </source>
</evidence>
<evidence type="ECO:0000256" key="13">
    <source>
        <dbReference type="SAM" id="MobiDB-lite"/>
    </source>
</evidence>
<comment type="subcellular location">
    <subcellularLocation>
        <location evidence="12">Cell membrane</location>
        <topology evidence="12">Multi-pass membrane protein</topology>
    </subcellularLocation>
    <subcellularLocation>
        <location evidence="12">Bacterial flagellum basal body</location>
    </subcellularLocation>
</comment>
<evidence type="ECO:0000313" key="15">
    <source>
        <dbReference type="Proteomes" id="UP001204798"/>
    </source>
</evidence>
<dbReference type="PROSITE" id="PS01061">
    <property type="entry name" value="FLIP_2"/>
    <property type="match status" value="1"/>
</dbReference>
<keyword evidence="7 12" id="KW-0653">Protein transport</keyword>
<evidence type="ECO:0000256" key="9">
    <source>
        <dbReference type="ARBA" id="ARBA00023136"/>
    </source>
</evidence>
<dbReference type="Pfam" id="PF00813">
    <property type="entry name" value="FliP"/>
    <property type="match status" value="1"/>
</dbReference>
<evidence type="ECO:0000256" key="11">
    <source>
        <dbReference type="ARBA" id="ARBA00023225"/>
    </source>
</evidence>
<evidence type="ECO:0000256" key="12">
    <source>
        <dbReference type="RuleBase" id="RU362069"/>
    </source>
</evidence>
<keyword evidence="14" id="KW-0282">Flagellum</keyword>
<evidence type="ECO:0000256" key="4">
    <source>
        <dbReference type="ARBA" id="ARBA00022475"/>
    </source>
</evidence>
<dbReference type="Pfam" id="PF04347">
    <property type="entry name" value="FliO"/>
    <property type="match status" value="1"/>
</dbReference>
<keyword evidence="10" id="KW-0975">Bacterial flagellum</keyword>
<keyword evidence="5 12" id="KW-0812">Transmembrane</keyword>
<keyword evidence="6 12" id="KW-1005">Bacterial flagellum biogenesis</keyword>
<keyword evidence="14" id="KW-0969">Cilium</keyword>
<organism evidence="14 15">
    <name type="scientific">Candidatus Fervidibacter sacchari</name>
    <dbReference type="NCBI Taxonomy" id="1448929"/>
    <lineage>
        <taxon>Bacteria</taxon>
        <taxon>Candidatus Fervidibacterota</taxon>
        <taxon>Candidatus Fervidibacter</taxon>
    </lineage>
</organism>
<feature type="transmembrane region" description="Helical" evidence="12">
    <location>
        <begin position="195"/>
        <end position="227"/>
    </location>
</feature>
<keyword evidence="3 12" id="KW-0813">Transport</keyword>
<evidence type="ECO:0000256" key="3">
    <source>
        <dbReference type="ARBA" id="ARBA00022448"/>
    </source>
</evidence>
<feature type="compositionally biased region" description="Basic and acidic residues" evidence="13">
    <location>
        <begin position="116"/>
        <end position="134"/>
    </location>
</feature>
<keyword evidence="15" id="KW-1185">Reference proteome</keyword>
<keyword evidence="4 12" id="KW-1003">Cell membrane</keyword>
<dbReference type="PANTHER" id="PTHR30587:SF0">
    <property type="entry name" value="FLAGELLAR BIOSYNTHETIC PROTEIN FLIP"/>
    <property type="match status" value="1"/>
</dbReference>
<feature type="transmembrane region" description="Helical" evidence="12">
    <location>
        <begin position="239"/>
        <end position="258"/>
    </location>
</feature>
<reference evidence="14 15" key="1">
    <citation type="submission" date="2022-08" db="EMBL/GenBank/DDBJ databases">
        <title>Bacterial and archaeal communities from various locations to study Microbial Dark Matter (Phase II).</title>
        <authorList>
            <person name="Stepanauskas R."/>
        </authorList>
    </citation>
    <scope>NUCLEOTIDE SEQUENCE [LARGE SCALE GENOMIC DNA]</scope>
    <source>
        <strain evidence="14 15">PD1</strain>
    </source>
</reference>
<accession>A0ABT2EN39</accession>
<comment type="similarity">
    <text evidence="1 12">Belongs to the FliP/MopC/SpaP family.</text>
</comment>
<feature type="transmembrane region" description="Helical" evidence="12">
    <location>
        <begin position="376"/>
        <end position="396"/>
    </location>
</feature>
<evidence type="ECO:0000256" key="5">
    <source>
        <dbReference type="ARBA" id="ARBA00022692"/>
    </source>
</evidence>
<dbReference type="PRINTS" id="PR00951">
    <property type="entry name" value="FLGBIOSNFLIP"/>
</dbReference>
<name>A0ABT2EN39_9BACT</name>
<proteinExistence type="inferred from homology"/>